<comment type="similarity">
    <text evidence="5">Belongs to the G-protein coupled receptor 1 family.</text>
</comment>
<dbReference type="PANTHER" id="PTHR22718">
    <property type="entry name" value="SERPENTINE RECEPTOR, CLASS X"/>
    <property type="match status" value="1"/>
</dbReference>
<accession>A0A5S6QRE8</accession>
<keyword evidence="5" id="KW-0297">G-protein coupled receptor</keyword>
<sequence>MNHDLALERNESVAEVELRDRIVGSCILLLASFPGIALNMLVICLLLRKRTVAWNSTFPYYGMLMSRCASDLVILTIYAGYCVPVILFQRSMYGEIGERFIGWLRQFAYFSGLFHMVLIAVNRYFGVCQLNRYKNVFSVRNTGILISIGWIFGALVSAVNLLPQCQFKFLYRFNTWGYPLTYKCNVWIIGGDITVNVLALITLVIIYMKVFFQLKMLNKKFIHKTRQIQRRRLSAESQLAIEAVTMTVGLFAVWVAFIMIPLLTLNRWFLLGNSCLSVIYSSLCACLTYCCKKRLQRLFSPDGKTFRTNELQQKFNSPLLNMKKSTQELQQLLARLWNGMPTCNVSVHGAPEDS</sequence>
<evidence type="ECO:0000259" key="7">
    <source>
        <dbReference type="PROSITE" id="PS50262"/>
    </source>
</evidence>
<evidence type="ECO:0000256" key="3">
    <source>
        <dbReference type="ARBA" id="ARBA00022989"/>
    </source>
</evidence>
<dbReference type="WBParaSite" id="TMUE_2000009728.1">
    <property type="protein sequence ID" value="TMUE_2000009728.1"/>
    <property type="gene ID" value="WBGene00294093"/>
</dbReference>
<organism evidence="8 9">
    <name type="scientific">Trichuris muris</name>
    <name type="common">Mouse whipworm</name>
    <dbReference type="NCBI Taxonomy" id="70415"/>
    <lineage>
        <taxon>Eukaryota</taxon>
        <taxon>Metazoa</taxon>
        <taxon>Ecdysozoa</taxon>
        <taxon>Nematoda</taxon>
        <taxon>Enoplea</taxon>
        <taxon>Dorylaimia</taxon>
        <taxon>Trichinellida</taxon>
        <taxon>Trichuridae</taxon>
        <taxon>Trichuris</taxon>
    </lineage>
</organism>
<keyword evidence="5" id="KW-0675">Receptor</keyword>
<evidence type="ECO:0000256" key="2">
    <source>
        <dbReference type="ARBA" id="ARBA00022692"/>
    </source>
</evidence>
<feature type="transmembrane region" description="Helical" evidence="6">
    <location>
        <begin position="268"/>
        <end position="290"/>
    </location>
</feature>
<dbReference type="GO" id="GO:0004930">
    <property type="term" value="F:G protein-coupled receptor activity"/>
    <property type="evidence" value="ECO:0007669"/>
    <property type="project" value="UniProtKB-KW"/>
</dbReference>
<feature type="transmembrane region" description="Helical" evidence="6">
    <location>
        <begin position="186"/>
        <end position="212"/>
    </location>
</feature>
<feature type="domain" description="G-protein coupled receptors family 1 profile" evidence="7">
    <location>
        <begin position="38"/>
        <end position="263"/>
    </location>
</feature>
<dbReference type="PRINTS" id="PR00237">
    <property type="entry name" value="GPCRRHODOPSN"/>
</dbReference>
<feature type="transmembrane region" description="Helical" evidence="6">
    <location>
        <begin position="68"/>
        <end position="88"/>
    </location>
</feature>
<feature type="transmembrane region" description="Helical" evidence="6">
    <location>
        <begin position="100"/>
        <end position="121"/>
    </location>
</feature>
<keyword evidence="5" id="KW-0807">Transducer</keyword>
<dbReference type="Proteomes" id="UP000046395">
    <property type="component" value="Unassembled WGS sequence"/>
</dbReference>
<dbReference type="InterPro" id="IPR019430">
    <property type="entry name" value="7TM_GPCR_serpentine_rcpt_Srx"/>
</dbReference>
<dbReference type="AlphaFoldDB" id="A0A5S6QRE8"/>
<dbReference type="InterPro" id="IPR000276">
    <property type="entry name" value="GPCR_Rhodpsn"/>
</dbReference>
<name>A0A5S6QRE8_TRIMR</name>
<dbReference type="PANTHER" id="PTHR22718:SF11">
    <property type="entry name" value="7TM GPCR SERPENTINE RECEPTOR CLASS X (SRX) DOMAIN-CONTAINING PROTEIN"/>
    <property type="match status" value="1"/>
</dbReference>
<evidence type="ECO:0000313" key="9">
    <source>
        <dbReference type="WBParaSite" id="TMUE_2000009728.1"/>
    </source>
</evidence>
<evidence type="ECO:0000313" key="8">
    <source>
        <dbReference type="Proteomes" id="UP000046395"/>
    </source>
</evidence>
<dbReference type="InterPro" id="IPR017452">
    <property type="entry name" value="GPCR_Rhodpsn_7TM"/>
</dbReference>
<dbReference type="Pfam" id="PF10328">
    <property type="entry name" value="7TM_GPCR_Srx"/>
    <property type="match status" value="1"/>
</dbReference>
<protein>
    <submittedName>
        <fullName evidence="9">G_PROTEIN_RECEP_F1_2 domain-containing protein</fullName>
    </submittedName>
</protein>
<keyword evidence="4 6" id="KW-0472">Membrane</keyword>
<evidence type="ECO:0000256" key="6">
    <source>
        <dbReference type="SAM" id="Phobius"/>
    </source>
</evidence>
<feature type="transmembrane region" description="Helical" evidence="6">
    <location>
        <begin position="142"/>
        <end position="162"/>
    </location>
</feature>
<dbReference type="SUPFAM" id="SSF81321">
    <property type="entry name" value="Family A G protein-coupled receptor-like"/>
    <property type="match status" value="1"/>
</dbReference>
<evidence type="ECO:0000256" key="1">
    <source>
        <dbReference type="ARBA" id="ARBA00004370"/>
    </source>
</evidence>
<feature type="transmembrane region" description="Helical" evidence="6">
    <location>
        <begin position="22"/>
        <end position="47"/>
    </location>
</feature>
<dbReference type="PROSITE" id="PS00237">
    <property type="entry name" value="G_PROTEIN_RECEP_F1_1"/>
    <property type="match status" value="1"/>
</dbReference>
<keyword evidence="3 6" id="KW-1133">Transmembrane helix</keyword>
<dbReference type="PROSITE" id="PS50262">
    <property type="entry name" value="G_PROTEIN_RECEP_F1_2"/>
    <property type="match status" value="1"/>
</dbReference>
<evidence type="ECO:0000256" key="4">
    <source>
        <dbReference type="ARBA" id="ARBA00023136"/>
    </source>
</evidence>
<feature type="transmembrane region" description="Helical" evidence="6">
    <location>
        <begin position="239"/>
        <end position="262"/>
    </location>
</feature>
<comment type="subcellular location">
    <subcellularLocation>
        <location evidence="1">Membrane</location>
    </subcellularLocation>
</comment>
<dbReference type="GO" id="GO:0016020">
    <property type="term" value="C:membrane"/>
    <property type="evidence" value="ECO:0007669"/>
    <property type="project" value="UniProtKB-SubCell"/>
</dbReference>
<dbReference type="Gene3D" id="1.20.1070.10">
    <property type="entry name" value="Rhodopsin 7-helix transmembrane proteins"/>
    <property type="match status" value="1"/>
</dbReference>
<reference evidence="9" key="1">
    <citation type="submission" date="2019-12" db="UniProtKB">
        <authorList>
            <consortium name="WormBaseParasite"/>
        </authorList>
    </citation>
    <scope>IDENTIFICATION</scope>
</reference>
<evidence type="ECO:0000256" key="5">
    <source>
        <dbReference type="RuleBase" id="RU000688"/>
    </source>
</evidence>
<keyword evidence="2 5" id="KW-0812">Transmembrane</keyword>
<dbReference type="CDD" id="cd00637">
    <property type="entry name" value="7tm_classA_rhodopsin-like"/>
    <property type="match status" value="1"/>
</dbReference>
<dbReference type="STRING" id="70415.A0A5S6QRE8"/>
<proteinExistence type="inferred from homology"/>
<keyword evidence="8" id="KW-1185">Reference proteome</keyword>